<keyword evidence="6 9" id="KW-0143">Chaperone</keyword>
<feature type="binding site" evidence="9">
    <location>
        <position position="414"/>
    </location>
    <ligand>
        <name>ATP</name>
        <dbReference type="ChEBI" id="CHEBI:30616"/>
    </ligand>
</feature>
<comment type="subunit">
    <text evidence="9 11">Forms a cylinder of 14 subunits composed of two heptameric rings stacked back-to-back. Interacts with the co-chaperonin GroES.</text>
</comment>
<proteinExistence type="inferred from homology"/>
<evidence type="ECO:0000256" key="2">
    <source>
        <dbReference type="ARBA" id="ARBA00004241"/>
    </source>
</evidence>
<dbReference type="Proteomes" id="UP000199341">
    <property type="component" value="Unassembled WGS sequence"/>
</dbReference>
<sequence length="563" mass="58432">MAKELRFDAEARALLESGVNALANAVRVTLGPKGRNAVLEKLTGPPTITNDGVTIAREIQLKDPFANMGAQLVKEVATRTNGDVGDGTTTATVLAQAIVREGLKAVSAGANPVLLKNGIEQAVAATVASLAAQSRPVGSDEELVRVAALSANNDPAIGEAIAQAVARVGRSGVVTVEESAAYGLSVEYAEGLEFDNGWTSPYMVTDQGRMEAVLEQPYLLYCDTKISRVQELMPVLEQVTRTGSPLVVVAENVDGPALGMLVTNAAHGTFRSLAVRAPGFGFRRIAELEDMAALTGGRVITGTAGRTLEGATLDDLGRAEKVVATERTTTILGGAGSTEQVTERIENLKVELERAVNDHDRDKLGERIAKLSGGVAVIRVGAASGVELKEKQMRLEDSLAATRAAAEEGVVAGGGAALVHARPDIAALGDASDASDTVPVLSALSDDTATGRLIVAKSLAEPLRWIAINAGLDPDEAERRVAELPAGCGLDALRGDYADLHVRGVIDPVKVTRSALLSAASIAALILTTETLVVEEVIGHPGAIPSHEIGDLAEGLPRPSNIP</sequence>
<dbReference type="InterPro" id="IPR018370">
    <property type="entry name" value="Chaperonin_Cpn60_CS"/>
</dbReference>
<accession>A0A1H0BVP8</accession>
<dbReference type="GO" id="GO:0009408">
    <property type="term" value="P:response to heat"/>
    <property type="evidence" value="ECO:0007669"/>
    <property type="project" value="UniProtKB-ARBA"/>
</dbReference>
<feature type="binding site" evidence="9">
    <location>
        <position position="507"/>
    </location>
    <ligand>
        <name>ATP</name>
        <dbReference type="ChEBI" id="CHEBI:30616"/>
    </ligand>
</feature>
<dbReference type="InterPro" id="IPR027409">
    <property type="entry name" value="GroEL-like_apical_dom_sf"/>
</dbReference>
<evidence type="ECO:0000256" key="5">
    <source>
        <dbReference type="ARBA" id="ARBA00022840"/>
    </source>
</evidence>
<dbReference type="AlphaFoldDB" id="A0A1H0BVP8"/>
<name>A0A1H0BVP8_9ACTN</name>
<dbReference type="HAMAP" id="MF_00600">
    <property type="entry name" value="CH60"/>
    <property type="match status" value="1"/>
</dbReference>
<dbReference type="GO" id="GO:0005737">
    <property type="term" value="C:cytoplasm"/>
    <property type="evidence" value="ECO:0007669"/>
    <property type="project" value="UniProtKB-SubCell"/>
</dbReference>
<evidence type="ECO:0000256" key="9">
    <source>
        <dbReference type="HAMAP-Rule" id="MF_00600"/>
    </source>
</evidence>
<dbReference type="NCBIfam" id="TIGR02348">
    <property type="entry name" value="GroEL"/>
    <property type="match status" value="1"/>
</dbReference>
<evidence type="ECO:0000256" key="11">
    <source>
        <dbReference type="RuleBase" id="RU000419"/>
    </source>
</evidence>
<dbReference type="PANTHER" id="PTHR45633">
    <property type="entry name" value="60 KDA HEAT SHOCK PROTEIN, MITOCHONDRIAL"/>
    <property type="match status" value="1"/>
</dbReference>
<organism evidence="12 13">
    <name type="scientific">Actinacidiphila guanduensis</name>
    <dbReference type="NCBI Taxonomy" id="310781"/>
    <lineage>
        <taxon>Bacteria</taxon>
        <taxon>Bacillati</taxon>
        <taxon>Actinomycetota</taxon>
        <taxon>Actinomycetes</taxon>
        <taxon>Kitasatosporales</taxon>
        <taxon>Streptomycetaceae</taxon>
        <taxon>Actinacidiphila</taxon>
    </lineage>
</organism>
<dbReference type="SUPFAM" id="SSF52029">
    <property type="entry name" value="GroEL apical domain-like"/>
    <property type="match status" value="1"/>
</dbReference>
<dbReference type="InterPro" id="IPR027413">
    <property type="entry name" value="GROEL-like_equatorial_sf"/>
</dbReference>
<evidence type="ECO:0000313" key="13">
    <source>
        <dbReference type="Proteomes" id="UP000199341"/>
    </source>
</evidence>
<keyword evidence="7 9" id="KW-0413">Isomerase</keyword>
<dbReference type="SUPFAM" id="SSF54849">
    <property type="entry name" value="GroEL-intermediate domain like"/>
    <property type="match status" value="1"/>
</dbReference>
<keyword evidence="9" id="KW-0963">Cytoplasm</keyword>
<dbReference type="GO" id="GO:0009986">
    <property type="term" value="C:cell surface"/>
    <property type="evidence" value="ECO:0007669"/>
    <property type="project" value="UniProtKB-SubCell"/>
</dbReference>
<feature type="binding site" evidence="9">
    <location>
        <begin position="491"/>
        <end position="493"/>
    </location>
    <ligand>
        <name>ATP</name>
        <dbReference type="ChEBI" id="CHEBI:30616"/>
    </ligand>
</feature>
<dbReference type="SUPFAM" id="SSF48592">
    <property type="entry name" value="GroEL equatorial domain-like"/>
    <property type="match status" value="1"/>
</dbReference>
<dbReference type="PROSITE" id="PS00296">
    <property type="entry name" value="CHAPERONINS_CPN60"/>
    <property type="match status" value="1"/>
</dbReference>
<dbReference type="InterPro" id="IPR027410">
    <property type="entry name" value="TCP-1-like_intermed_sf"/>
</dbReference>
<dbReference type="NCBIfam" id="NF009487">
    <property type="entry name" value="PRK12849.1"/>
    <property type="match status" value="1"/>
</dbReference>
<dbReference type="InterPro" id="IPR002423">
    <property type="entry name" value="Cpn60/GroEL/TCP-1"/>
</dbReference>
<evidence type="ECO:0000256" key="4">
    <source>
        <dbReference type="ARBA" id="ARBA00022741"/>
    </source>
</evidence>
<evidence type="ECO:0000256" key="1">
    <source>
        <dbReference type="ARBA" id="ARBA00004191"/>
    </source>
</evidence>
<comment type="similarity">
    <text evidence="3 9 10">Belongs to the chaperonin (HSP60) family.</text>
</comment>
<dbReference type="GO" id="GO:0140662">
    <property type="term" value="F:ATP-dependent protein folding chaperone"/>
    <property type="evidence" value="ECO:0007669"/>
    <property type="project" value="InterPro"/>
</dbReference>
<comment type="subcellular location">
    <subcellularLocation>
        <location evidence="2">Cell surface</location>
    </subcellularLocation>
    <subcellularLocation>
        <location evidence="9">Cytoplasm</location>
    </subcellularLocation>
    <subcellularLocation>
        <location evidence="8">Secreted</location>
        <location evidence="8">Capsule</location>
    </subcellularLocation>
    <subcellularLocation>
        <location evidence="1">Secreted</location>
        <location evidence="1">Cell wall</location>
    </subcellularLocation>
</comment>
<evidence type="ECO:0000256" key="3">
    <source>
        <dbReference type="ARBA" id="ARBA00006607"/>
    </source>
</evidence>
<dbReference type="EMBL" id="FNIE01000004">
    <property type="protein sequence ID" value="SDN49731.1"/>
    <property type="molecule type" value="Genomic_DNA"/>
</dbReference>
<dbReference type="GO" id="GO:0005524">
    <property type="term" value="F:ATP binding"/>
    <property type="evidence" value="ECO:0007669"/>
    <property type="project" value="UniProtKB-UniRule"/>
</dbReference>
<protein>
    <recommendedName>
        <fullName evidence="9">Chaperonin GroEL</fullName>
        <ecNumber evidence="9">5.6.1.7</ecNumber>
    </recommendedName>
    <alternativeName>
        <fullName evidence="9">60 kDa chaperonin</fullName>
    </alternativeName>
    <alternativeName>
        <fullName evidence="9">Chaperonin-60</fullName>
        <shortName evidence="9">Cpn60</shortName>
    </alternativeName>
</protein>
<dbReference type="STRING" id="310781.SAMN05216259_104324"/>
<dbReference type="InterPro" id="IPR001844">
    <property type="entry name" value="Cpn60/GroEL"/>
</dbReference>
<gene>
    <name evidence="9" type="primary">groEL</name>
    <name evidence="9" type="synonym">groL</name>
    <name evidence="12" type="ORF">SAMN05216259_104324</name>
</gene>
<evidence type="ECO:0000256" key="8">
    <source>
        <dbReference type="ARBA" id="ARBA00025702"/>
    </source>
</evidence>
<dbReference type="Gene3D" id="3.30.260.10">
    <property type="entry name" value="TCP-1-like chaperonin intermediate domain"/>
    <property type="match status" value="1"/>
</dbReference>
<dbReference type="CDD" id="cd03344">
    <property type="entry name" value="GroEL"/>
    <property type="match status" value="1"/>
</dbReference>
<comment type="function">
    <text evidence="9 11">Together with its co-chaperonin GroES, plays an essential role in assisting protein folding. The GroEL-GroES system forms a nano-cage that allows encapsulation of the non-native substrate proteins and provides a physical environment optimized to promote and accelerate protein folding.</text>
</comment>
<dbReference type="NCBIfam" id="NF009488">
    <property type="entry name" value="PRK12850.1"/>
    <property type="match status" value="1"/>
</dbReference>
<dbReference type="GO" id="GO:0042026">
    <property type="term" value="P:protein refolding"/>
    <property type="evidence" value="ECO:0007669"/>
    <property type="project" value="UniProtKB-UniRule"/>
</dbReference>
<comment type="caution">
    <text evidence="9">Lacks conserved residue(s) required for the propagation of feature annotation.</text>
</comment>
<evidence type="ECO:0000256" key="10">
    <source>
        <dbReference type="RuleBase" id="RU000418"/>
    </source>
</evidence>
<keyword evidence="13" id="KW-1185">Reference proteome</keyword>
<feature type="binding site" evidence="9">
    <location>
        <begin position="86"/>
        <end position="90"/>
    </location>
    <ligand>
        <name>ATP</name>
        <dbReference type="ChEBI" id="CHEBI:30616"/>
    </ligand>
</feature>
<dbReference type="RefSeq" id="WP_093784094.1">
    <property type="nucleotide sequence ID" value="NZ_FNIE01000004.1"/>
</dbReference>
<dbReference type="OrthoDB" id="9766614at2"/>
<evidence type="ECO:0000256" key="6">
    <source>
        <dbReference type="ARBA" id="ARBA00023186"/>
    </source>
</evidence>
<dbReference type="GO" id="GO:0042603">
    <property type="term" value="C:capsule"/>
    <property type="evidence" value="ECO:0007669"/>
    <property type="project" value="UniProtKB-SubCell"/>
</dbReference>
<feature type="binding site" evidence="9">
    <location>
        <begin position="29"/>
        <end position="32"/>
    </location>
    <ligand>
        <name>ATP</name>
        <dbReference type="ChEBI" id="CHEBI:30616"/>
    </ligand>
</feature>
<dbReference type="Gene3D" id="3.50.7.10">
    <property type="entry name" value="GroEL"/>
    <property type="match status" value="1"/>
</dbReference>
<dbReference type="NCBIfam" id="NF009489">
    <property type="entry name" value="PRK12851.1"/>
    <property type="match status" value="1"/>
</dbReference>
<reference evidence="12 13" key="1">
    <citation type="submission" date="2016-10" db="EMBL/GenBank/DDBJ databases">
        <authorList>
            <person name="de Groot N.N."/>
        </authorList>
    </citation>
    <scope>NUCLEOTIDE SEQUENCE [LARGE SCALE GENOMIC DNA]</scope>
    <source>
        <strain evidence="12 13">CGMCC 4.2022</strain>
    </source>
</reference>
<dbReference type="Gene3D" id="1.10.560.10">
    <property type="entry name" value="GroEL-like equatorial domain"/>
    <property type="match status" value="1"/>
</dbReference>
<dbReference type="NCBIfam" id="NF000592">
    <property type="entry name" value="PRK00013.1"/>
    <property type="match status" value="1"/>
</dbReference>
<dbReference type="FunFam" id="3.50.7.10:FF:000001">
    <property type="entry name" value="60 kDa chaperonin"/>
    <property type="match status" value="1"/>
</dbReference>
<dbReference type="Pfam" id="PF00118">
    <property type="entry name" value="Cpn60_TCP1"/>
    <property type="match status" value="1"/>
</dbReference>
<dbReference type="PRINTS" id="PR00298">
    <property type="entry name" value="CHAPERONIN60"/>
</dbReference>
<keyword evidence="4 9" id="KW-0547">Nucleotide-binding</keyword>
<dbReference type="GO" id="GO:0016853">
    <property type="term" value="F:isomerase activity"/>
    <property type="evidence" value="ECO:0007669"/>
    <property type="project" value="UniProtKB-KW"/>
</dbReference>
<evidence type="ECO:0000313" key="12">
    <source>
        <dbReference type="EMBL" id="SDN49731.1"/>
    </source>
</evidence>
<dbReference type="GO" id="GO:0051082">
    <property type="term" value="F:unfolded protein binding"/>
    <property type="evidence" value="ECO:0007669"/>
    <property type="project" value="UniProtKB-UniRule"/>
</dbReference>
<dbReference type="EC" id="5.6.1.7" evidence="9"/>
<keyword evidence="5 9" id="KW-0067">ATP-binding</keyword>
<evidence type="ECO:0000256" key="7">
    <source>
        <dbReference type="ARBA" id="ARBA00023235"/>
    </source>
</evidence>